<proteinExistence type="predicted"/>
<sequence>MPDYQVTLYATETIEVCADDEHDAYAQAESYANMETWDYHTVDPL</sequence>
<keyword evidence="2" id="KW-1185">Reference proteome</keyword>
<name>A0A345MIX5_9CAUD</name>
<dbReference type="GeneID" id="54998109"/>
<evidence type="ECO:0000313" key="2">
    <source>
        <dbReference type="Proteomes" id="UP000257597"/>
    </source>
</evidence>
<dbReference type="RefSeq" id="YP_009807233.1">
    <property type="nucleotide sequence ID" value="NC_048021.1"/>
</dbReference>
<organism evidence="1 2">
    <name type="scientific">Gordonia phage Daredevil</name>
    <dbReference type="NCBI Taxonomy" id="2283286"/>
    <lineage>
        <taxon>Viruses</taxon>
        <taxon>Duplodnaviria</taxon>
        <taxon>Heunggongvirae</taxon>
        <taxon>Uroviricota</taxon>
        <taxon>Caudoviricetes</taxon>
        <taxon>Daredevilvirus</taxon>
        <taxon>Daredevilvirus daredevil</taxon>
    </lineage>
</organism>
<reference evidence="2" key="1">
    <citation type="submission" date="2018-07" db="EMBL/GenBank/DDBJ databases">
        <authorList>
            <person name="Quirk P.G."/>
            <person name="Krulwich T.A."/>
        </authorList>
    </citation>
    <scope>NUCLEOTIDE SEQUENCE [LARGE SCALE GENOMIC DNA]</scope>
</reference>
<accession>A0A345MIX5</accession>
<dbReference type="Proteomes" id="UP000257597">
    <property type="component" value="Segment"/>
</dbReference>
<dbReference type="EMBL" id="MH590603">
    <property type="protein sequence ID" value="AXH70506.1"/>
    <property type="molecule type" value="Genomic_DNA"/>
</dbReference>
<protein>
    <submittedName>
        <fullName evidence="1">Uncharacterized protein</fullName>
    </submittedName>
</protein>
<evidence type="ECO:0000313" key="1">
    <source>
        <dbReference type="EMBL" id="AXH70506.1"/>
    </source>
</evidence>
<dbReference type="KEGG" id="vg:54998109"/>
<gene>
    <name evidence="1" type="primary">119</name>
    <name evidence="1" type="ORF">SEA_DAREDEVIL_119</name>
</gene>